<gene>
    <name evidence="5" type="ORF">H9843_04985</name>
</gene>
<dbReference type="PIRSF" id="PIRSF037238">
    <property type="entry name" value="Carboxypeptidase_G2"/>
    <property type="match status" value="1"/>
</dbReference>
<dbReference type="Pfam" id="PF07687">
    <property type="entry name" value="M20_dimer"/>
    <property type="match status" value="1"/>
</dbReference>
<feature type="active site" description="Proton acceptor" evidence="3">
    <location>
        <position position="145"/>
    </location>
</feature>
<sequence length="383" mass="41229">MNQINNYLKEQFPEMINLTKELINIDSQSDDVPGVQKVADVLSQKMSELGMTTRQIDQGKPGTVLIGELAGDPGLKPVILLGHMDTVFPRGTVEKHPFKIEDDKMMGPGIFDMKPGLVIGLFAIQALVKLKLIKRPIKMIVVSDEEKLHMHSRAYDIIAEESQGGAYGLNLEGSKDYPHHVGTHNRGGMIVDVTVHGRAAHSGAEPEKGRSAIVELAHQIIKFNQLIDLDAGVHVNSGIVHGGVSENIIPDEATTSLGVRFKTNQQRDELLTQIKEITAKPTISGTTTTVKVRTKIDSMEETADVQELFGQLDQVAQETGYGKLEAVGGGGASDAGIMVARGVPTIDAMGVVGSGAHSEQEHASAKSLLNRATLIANFITRKG</sequence>
<dbReference type="PANTHER" id="PTHR43808:SF9">
    <property type="entry name" value="BLL0789 PROTEIN"/>
    <property type="match status" value="1"/>
</dbReference>
<accession>A0A9E2KU68</accession>
<dbReference type="Gene3D" id="3.40.630.10">
    <property type="entry name" value="Zn peptidases"/>
    <property type="match status" value="1"/>
</dbReference>
<dbReference type="PANTHER" id="PTHR43808">
    <property type="entry name" value="ACETYLORNITHINE DEACETYLASE"/>
    <property type="match status" value="1"/>
</dbReference>
<evidence type="ECO:0000259" key="4">
    <source>
        <dbReference type="Pfam" id="PF07687"/>
    </source>
</evidence>
<comment type="caution">
    <text evidence="5">The sequence shown here is derived from an EMBL/GenBank/DDBJ whole genome shotgun (WGS) entry which is preliminary data.</text>
</comment>
<dbReference type="InterPro" id="IPR011650">
    <property type="entry name" value="Peptidase_M20_dimer"/>
</dbReference>
<feature type="domain" description="Peptidase M20 dimerisation" evidence="4">
    <location>
        <begin position="184"/>
        <end position="281"/>
    </location>
</feature>
<name>A0A9E2KU68_9LACO</name>
<dbReference type="AlphaFoldDB" id="A0A9E2KU68"/>
<evidence type="ECO:0000313" key="6">
    <source>
        <dbReference type="Proteomes" id="UP000824180"/>
    </source>
</evidence>
<dbReference type="SUPFAM" id="SSF55031">
    <property type="entry name" value="Bacterial exopeptidase dimerisation domain"/>
    <property type="match status" value="1"/>
</dbReference>
<dbReference type="InterPro" id="IPR050072">
    <property type="entry name" value="Peptidase_M20A"/>
</dbReference>
<keyword evidence="1" id="KW-0479">Metal-binding</keyword>
<dbReference type="EMBL" id="JAHLFK010000054">
    <property type="protein sequence ID" value="MBU3830230.1"/>
    <property type="molecule type" value="Genomic_DNA"/>
</dbReference>
<dbReference type="InterPro" id="IPR017150">
    <property type="entry name" value="Pept_M20_glutamate_carboxypep"/>
</dbReference>
<keyword evidence="2" id="KW-0378">Hydrolase</keyword>
<evidence type="ECO:0000256" key="1">
    <source>
        <dbReference type="ARBA" id="ARBA00022723"/>
    </source>
</evidence>
<dbReference type="SUPFAM" id="SSF53187">
    <property type="entry name" value="Zn-dependent exopeptidases"/>
    <property type="match status" value="1"/>
</dbReference>
<protein>
    <submittedName>
        <fullName evidence="5">M20/M25/M40 family metallo-hydrolase</fullName>
    </submittedName>
</protein>
<reference evidence="5" key="2">
    <citation type="submission" date="2021-04" db="EMBL/GenBank/DDBJ databases">
        <authorList>
            <person name="Gilroy R."/>
        </authorList>
    </citation>
    <scope>NUCLEOTIDE SEQUENCE</scope>
    <source>
        <strain evidence="5">876</strain>
    </source>
</reference>
<reference evidence="5" key="1">
    <citation type="journal article" date="2021" name="PeerJ">
        <title>Extensive microbial diversity within the chicken gut microbiome revealed by metagenomics and culture.</title>
        <authorList>
            <person name="Gilroy R."/>
            <person name="Ravi A."/>
            <person name="Getino M."/>
            <person name="Pursley I."/>
            <person name="Horton D.L."/>
            <person name="Alikhan N.F."/>
            <person name="Baker D."/>
            <person name="Gharbi K."/>
            <person name="Hall N."/>
            <person name="Watson M."/>
            <person name="Adriaenssens E.M."/>
            <person name="Foster-Nyarko E."/>
            <person name="Jarju S."/>
            <person name="Secka A."/>
            <person name="Antonio M."/>
            <person name="Oren A."/>
            <person name="Chaudhuri R.R."/>
            <person name="La Ragione R."/>
            <person name="Hildebrand F."/>
            <person name="Pallen M.J."/>
        </authorList>
    </citation>
    <scope>NUCLEOTIDE SEQUENCE</scope>
    <source>
        <strain evidence="5">876</strain>
    </source>
</reference>
<dbReference type="GO" id="GO:0046872">
    <property type="term" value="F:metal ion binding"/>
    <property type="evidence" value="ECO:0007669"/>
    <property type="project" value="UniProtKB-KW"/>
</dbReference>
<dbReference type="Pfam" id="PF01546">
    <property type="entry name" value="Peptidase_M20"/>
    <property type="match status" value="1"/>
</dbReference>
<organism evidence="5 6">
    <name type="scientific">Candidatus Limosilactobacillus merdavium</name>
    <dbReference type="NCBI Taxonomy" id="2838651"/>
    <lineage>
        <taxon>Bacteria</taxon>
        <taxon>Bacillati</taxon>
        <taxon>Bacillota</taxon>
        <taxon>Bacilli</taxon>
        <taxon>Lactobacillales</taxon>
        <taxon>Lactobacillaceae</taxon>
        <taxon>Limosilactobacillus</taxon>
    </lineage>
</organism>
<dbReference type="Proteomes" id="UP000824180">
    <property type="component" value="Unassembled WGS sequence"/>
</dbReference>
<evidence type="ECO:0000256" key="3">
    <source>
        <dbReference type="PIRSR" id="PIRSR037238-1"/>
    </source>
</evidence>
<proteinExistence type="predicted"/>
<dbReference type="InterPro" id="IPR036264">
    <property type="entry name" value="Bact_exopeptidase_dim_dom"/>
</dbReference>
<evidence type="ECO:0000313" key="5">
    <source>
        <dbReference type="EMBL" id="MBU3830230.1"/>
    </source>
</evidence>
<dbReference type="InterPro" id="IPR002933">
    <property type="entry name" value="Peptidase_M20"/>
</dbReference>
<dbReference type="Gene3D" id="3.30.70.360">
    <property type="match status" value="1"/>
</dbReference>
<feature type="active site" evidence="3">
    <location>
        <position position="85"/>
    </location>
</feature>
<evidence type="ECO:0000256" key="2">
    <source>
        <dbReference type="ARBA" id="ARBA00022801"/>
    </source>
</evidence>
<dbReference type="GO" id="GO:0016787">
    <property type="term" value="F:hydrolase activity"/>
    <property type="evidence" value="ECO:0007669"/>
    <property type="project" value="UniProtKB-KW"/>
</dbReference>